<dbReference type="AlphaFoldDB" id="A0A931G2D9"/>
<accession>A0A931G2D9</accession>
<organism evidence="2 3">
    <name type="scientific">Actinoplanes aureus</name>
    <dbReference type="NCBI Taxonomy" id="2792083"/>
    <lineage>
        <taxon>Bacteria</taxon>
        <taxon>Bacillati</taxon>
        <taxon>Actinomycetota</taxon>
        <taxon>Actinomycetes</taxon>
        <taxon>Micromonosporales</taxon>
        <taxon>Micromonosporaceae</taxon>
        <taxon>Actinoplanes</taxon>
    </lineage>
</organism>
<proteinExistence type="predicted"/>
<protein>
    <submittedName>
        <fullName evidence="2">Dihydrofolate reductase family protein</fullName>
    </submittedName>
</protein>
<dbReference type="Gene3D" id="3.40.430.10">
    <property type="entry name" value="Dihydrofolate Reductase, subunit A"/>
    <property type="match status" value="1"/>
</dbReference>
<evidence type="ECO:0000313" key="2">
    <source>
        <dbReference type="EMBL" id="MBG0568065.1"/>
    </source>
</evidence>
<dbReference type="PANTHER" id="PTHR38011:SF11">
    <property type="entry name" value="2,5-DIAMINO-6-RIBOSYLAMINO-4(3H)-PYRIMIDINONE 5'-PHOSPHATE REDUCTASE"/>
    <property type="match status" value="1"/>
</dbReference>
<name>A0A931G2D9_9ACTN</name>
<dbReference type="RefSeq" id="WP_196419833.1">
    <property type="nucleotide sequence ID" value="NZ_JADQTO010000033.1"/>
</dbReference>
<dbReference type="Proteomes" id="UP000598146">
    <property type="component" value="Unassembled WGS sequence"/>
</dbReference>
<comment type="caution">
    <text evidence="2">The sequence shown here is derived from an EMBL/GenBank/DDBJ whole genome shotgun (WGS) entry which is preliminary data.</text>
</comment>
<gene>
    <name evidence="2" type="ORF">I4J89_42205</name>
</gene>
<dbReference type="InterPro" id="IPR002734">
    <property type="entry name" value="RibDG_C"/>
</dbReference>
<feature type="domain" description="Bacterial bifunctional deaminase-reductase C-terminal" evidence="1">
    <location>
        <begin position="3"/>
        <end position="179"/>
    </location>
</feature>
<evidence type="ECO:0000313" key="3">
    <source>
        <dbReference type="Proteomes" id="UP000598146"/>
    </source>
</evidence>
<keyword evidence="3" id="KW-1185">Reference proteome</keyword>
<dbReference type="Pfam" id="PF01872">
    <property type="entry name" value="RibD_C"/>
    <property type="match status" value="1"/>
</dbReference>
<sequence length="198" mass="22006">MGKIVLTEFISIDGVVEAPGGEDFKYPNWTFEFDRGPDGERYKEAESLQAAALLLGRRTYEGFAAAWPQYEGELADKYNTMPKYVVSRTLTDPKWAGTTVLSGDLAQDVTRLKQEIDGEISVAGSIQLAQSLLALDLIDEIHLMASPLILGHGRRLWAQTPDKTAWTLSEATVYGDSTLLTIYQRRTMPTETSGERSR</sequence>
<dbReference type="EMBL" id="JADQTO010000033">
    <property type="protein sequence ID" value="MBG0568065.1"/>
    <property type="molecule type" value="Genomic_DNA"/>
</dbReference>
<evidence type="ECO:0000259" key="1">
    <source>
        <dbReference type="Pfam" id="PF01872"/>
    </source>
</evidence>
<dbReference type="InterPro" id="IPR050765">
    <property type="entry name" value="Riboflavin_Biosynth_HTPR"/>
</dbReference>
<dbReference type="SUPFAM" id="SSF53597">
    <property type="entry name" value="Dihydrofolate reductase-like"/>
    <property type="match status" value="1"/>
</dbReference>
<dbReference type="GO" id="GO:0009231">
    <property type="term" value="P:riboflavin biosynthetic process"/>
    <property type="evidence" value="ECO:0007669"/>
    <property type="project" value="InterPro"/>
</dbReference>
<reference evidence="2" key="1">
    <citation type="submission" date="2020-11" db="EMBL/GenBank/DDBJ databases">
        <title>Isolation and identification of active actinomycetes.</title>
        <authorList>
            <person name="Sun X."/>
        </authorList>
    </citation>
    <scope>NUCLEOTIDE SEQUENCE</scope>
    <source>
        <strain evidence="2">NEAU-A11</strain>
    </source>
</reference>
<dbReference type="GO" id="GO:0008703">
    <property type="term" value="F:5-amino-6-(5-phosphoribosylamino)uracil reductase activity"/>
    <property type="evidence" value="ECO:0007669"/>
    <property type="project" value="InterPro"/>
</dbReference>
<dbReference type="PANTHER" id="PTHR38011">
    <property type="entry name" value="DIHYDROFOLATE REDUCTASE FAMILY PROTEIN (AFU_ORTHOLOGUE AFUA_8G06820)"/>
    <property type="match status" value="1"/>
</dbReference>
<dbReference type="InterPro" id="IPR024072">
    <property type="entry name" value="DHFR-like_dom_sf"/>
</dbReference>